<evidence type="ECO:0000313" key="2">
    <source>
        <dbReference type="EMBL" id="AWM78608.1"/>
    </source>
</evidence>
<dbReference type="CDD" id="cd02440">
    <property type="entry name" value="AdoMet_MTases"/>
    <property type="match status" value="1"/>
</dbReference>
<dbReference type="Proteomes" id="UP000247763">
    <property type="component" value="Chromosome"/>
</dbReference>
<keyword evidence="2" id="KW-0489">Methyltransferase</keyword>
<keyword evidence="2" id="KW-0808">Transferase</keyword>
<dbReference type="OrthoDB" id="7348755at2"/>
<dbReference type="GO" id="GO:0032259">
    <property type="term" value="P:methylation"/>
    <property type="evidence" value="ECO:0007669"/>
    <property type="project" value="UniProtKB-KW"/>
</dbReference>
<dbReference type="GO" id="GO:0008168">
    <property type="term" value="F:methyltransferase activity"/>
    <property type="evidence" value="ECO:0007669"/>
    <property type="project" value="UniProtKB-KW"/>
</dbReference>
<dbReference type="Pfam" id="PF13395">
    <property type="entry name" value="HNH_4"/>
    <property type="match status" value="1"/>
</dbReference>
<feature type="domain" description="HNH nuclease" evidence="1">
    <location>
        <begin position="452"/>
        <end position="499"/>
    </location>
</feature>
<dbReference type="RefSeq" id="WP_110451174.1">
    <property type="nucleotide sequence ID" value="NZ_CP029479.1"/>
</dbReference>
<keyword evidence="3" id="KW-1185">Reference proteome</keyword>
<dbReference type="KEGG" id="phb:HYN04_13090"/>
<dbReference type="EMBL" id="CP029479">
    <property type="protein sequence ID" value="AWM78608.1"/>
    <property type="molecule type" value="Genomic_DNA"/>
</dbReference>
<dbReference type="SUPFAM" id="SSF53335">
    <property type="entry name" value="S-adenosyl-L-methionine-dependent methyltransferases"/>
    <property type="match status" value="1"/>
</dbReference>
<protein>
    <submittedName>
        <fullName evidence="2">Methyltransferase type 11</fullName>
    </submittedName>
</protein>
<accession>A0A2Z3I4J0</accession>
<name>A0A2Z3I4J0_9CAUL</name>
<dbReference type="Gene3D" id="3.40.50.150">
    <property type="entry name" value="Vaccinia Virus protein VP39"/>
    <property type="match status" value="1"/>
</dbReference>
<reference evidence="3" key="1">
    <citation type="submission" date="2018-05" db="EMBL/GenBank/DDBJ databases">
        <title>Genome sequencing of Phenylobacterium sp. HYN0004.</title>
        <authorList>
            <person name="Yi H."/>
            <person name="Baek C."/>
        </authorList>
    </citation>
    <scope>NUCLEOTIDE SEQUENCE [LARGE SCALE GENOMIC DNA]</scope>
    <source>
        <strain evidence="3">HYN0004</strain>
    </source>
</reference>
<organism evidence="2 3">
    <name type="scientific">Phenylobacterium parvum</name>
    <dbReference type="NCBI Taxonomy" id="2201350"/>
    <lineage>
        <taxon>Bacteria</taxon>
        <taxon>Pseudomonadati</taxon>
        <taxon>Pseudomonadota</taxon>
        <taxon>Alphaproteobacteria</taxon>
        <taxon>Caulobacterales</taxon>
        <taxon>Caulobacteraceae</taxon>
        <taxon>Phenylobacterium</taxon>
    </lineage>
</organism>
<evidence type="ECO:0000313" key="3">
    <source>
        <dbReference type="Proteomes" id="UP000247763"/>
    </source>
</evidence>
<dbReference type="PANTHER" id="PTHR43861">
    <property type="entry name" value="TRANS-ACONITATE 2-METHYLTRANSFERASE-RELATED"/>
    <property type="match status" value="1"/>
</dbReference>
<dbReference type="Pfam" id="PF13489">
    <property type="entry name" value="Methyltransf_23"/>
    <property type="match status" value="1"/>
</dbReference>
<proteinExistence type="predicted"/>
<dbReference type="InterPro" id="IPR029063">
    <property type="entry name" value="SAM-dependent_MTases_sf"/>
</dbReference>
<dbReference type="AlphaFoldDB" id="A0A2Z3I4J0"/>
<evidence type="ECO:0000259" key="1">
    <source>
        <dbReference type="Pfam" id="PF13395"/>
    </source>
</evidence>
<sequence>MTDPVHGYDERAAVFVHQYEQLDPESVHASFLDCLPEGADRLALDIGAGSGRDAAWLRRKGFEVVAVEPSPGMRMAGQSLHPDPLIRWVDDRLPSLAATHRLGIAFDVILLSGVLMHVTPGDRPRAFRKVATLLKPGGVLLISVRDGSGESDRPMWPVSRGEVEGYARAHGLNVVRIGSNPDLQGRTAVSWTTFVLSLPDDGAGALPLLRGIILNDDKSATYKLGLLRAVARLADSAPALAVERPEEDIVDLPLGAVALYWLRMYLPLAAAGLPQLPGNQGSDRLGFAKDAFRRLLAGGVVGQDLRIGSTFSGERAATLAKALADARSTIAKMPAHFTRYPNSDSQVFTARPARLAGFKSEIILDGDTLRSFGTLAVPGQIWRTLQRLGAWVEPVLVSEWVRLVEGFAVRMGRKLGPGEIEARLRWLDPERDTRLARMVAIQRLDRGESIRCVWTGGRLKRDAFDIDHCLPWSAWPCGDLWNLLPARATVNRNKGARLPSPGALLEARSGILEWWREAWDSDDALSQQFRREAAAALPLHGGGDLEDIFAGMEWRRLRLRQDQQVQEWAGPKARKTTSLSSTT</sequence>
<dbReference type="Gene3D" id="1.10.30.50">
    <property type="match status" value="1"/>
</dbReference>
<dbReference type="InterPro" id="IPR003615">
    <property type="entry name" value="HNH_nuc"/>
</dbReference>
<gene>
    <name evidence="2" type="ORF">HYN04_13090</name>
</gene>